<protein>
    <submittedName>
        <fullName evidence="2">Uncharacterized protein</fullName>
    </submittedName>
</protein>
<dbReference type="Proteomes" id="UP001440599">
    <property type="component" value="Unassembled WGS sequence"/>
</dbReference>
<evidence type="ECO:0000313" key="3">
    <source>
        <dbReference type="Proteomes" id="UP001440599"/>
    </source>
</evidence>
<name>A0ABV1ELX9_9FIRM</name>
<feature type="transmembrane region" description="Helical" evidence="1">
    <location>
        <begin position="105"/>
        <end position="126"/>
    </location>
</feature>
<evidence type="ECO:0000256" key="1">
    <source>
        <dbReference type="SAM" id="Phobius"/>
    </source>
</evidence>
<feature type="transmembrane region" description="Helical" evidence="1">
    <location>
        <begin position="181"/>
        <end position="203"/>
    </location>
</feature>
<accession>A0ABV1ELX9</accession>
<gene>
    <name evidence="2" type="ORF">WMO45_03635</name>
</gene>
<dbReference type="RefSeq" id="WP_349139267.1">
    <property type="nucleotide sequence ID" value="NZ_JBBMFT010000001.1"/>
</dbReference>
<keyword evidence="1" id="KW-0472">Membrane</keyword>
<evidence type="ECO:0000313" key="2">
    <source>
        <dbReference type="EMBL" id="MEQ2455602.1"/>
    </source>
</evidence>
<reference evidence="2 3" key="1">
    <citation type="submission" date="2024-03" db="EMBL/GenBank/DDBJ databases">
        <title>Human intestinal bacterial collection.</title>
        <authorList>
            <person name="Pauvert C."/>
            <person name="Hitch T.C.A."/>
            <person name="Clavel T."/>
        </authorList>
    </citation>
    <scope>NUCLEOTIDE SEQUENCE [LARGE SCALE GENOMIC DNA]</scope>
    <source>
        <strain evidence="2 3">CLA-AP-H34</strain>
    </source>
</reference>
<proteinExistence type="predicted"/>
<organism evidence="2 3">
    <name type="scientific">Flavonifractor hominis</name>
    <dbReference type="NCBI Taxonomy" id="3133178"/>
    <lineage>
        <taxon>Bacteria</taxon>
        <taxon>Bacillati</taxon>
        <taxon>Bacillota</taxon>
        <taxon>Clostridia</taxon>
        <taxon>Eubacteriales</taxon>
        <taxon>Oscillospiraceae</taxon>
        <taxon>Flavonifractor</taxon>
    </lineage>
</organism>
<feature type="transmembrane region" description="Helical" evidence="1">
    <location>
        <begin position="132"/>
        <end position="152"/>
    </location>
</feature>
<keyword evidence="3" id="KW-1185">Reference proteome</keyword>
<sequence>MKRKNSMRKLYLARLVFRVVVLLIAVWFYCFRPEAFRVLEKGEFWERFSPLHLLWLVWVGDMLMQLIPARRYMALGSEKQFARYYRPAQARADAREFLRQSAPGAVKVLVIWVGLTLALGILHWAGVLGREELFLCVCFFYVSDLICVLFWCPFRVFWMKNRCCTTCRIFNWDHMMMFSPFLFLPGGYTWSLAGLAMVILVLWEVRLYRHPERFWERTNGALSCGACTDHLCGRRQTRAV</sequence>
<feature type="transmembrane region" description="Helical" evidence="1">
    <location>
        <begin position="51"/>
        <end position="69"/>
    </location>
</feature>
<dbReference type="EMBL" id="JBBMFT010000001">
    <property type="protein sequence ID" value="MEQ2455602.1"/>
    <property type="molecule type" value="Genomic_DNA"/>
</dbReference>
<feature type="transmembrane region" description="Helical" evidence="1">
    <location>
        <begin position="12"/>
        <end position="31"/>
    </location>
</feature>
<keyword evidence="1" id="KW-1133">Transmembrane helix</keyword>
<keyword evidence="1" id="KW-0812">Transmembrane</keyword>
<comment type="caution">
    <text evidence="2">The sequence shown here is derived from an EMBL/GenBank/DDBJ whole genome shotgun (WGS) entry which is preliminary data.</text>
</comment>